<evidence type="ECO:0000313" key="2">
    <source>
        <dbReference type="EMBL" id="MFD1410897.1"/>
    </source>
</evidence>
<protein>
    <submittedName>
        <fullName evidence="2">BspA family leucine-rich repeat surface protein</fullName>
    </submittedName>
</protein>
<dbReference type="RefSeq" id="WP_125650995.1">
    <property type="nucleotide sequence ID" value="NZ_JBHTOH010000028.1"/>
</dbReference>
<dbReference type="InterPro" id="IPR032675">
    <property type="entry name" value="LRR_dom_sf"/>
</dbReference>
<keyword evidence="3" id="KW-1185">Reference proteome</keyword>
<keyword evidence="1" id="KW-0732">Signal</keyword>
<dbReference type="Gene3D" id="3.80.10.10">
    <property type="entry name" value="Ribonuclease Inhibitor"/>
    <property type="match status" value="1"/>
</dbReference>
<organism evidence="2 3">
    <name type="scientific">Lapidilactobacillus gannanensis</name>
    <dbReference type="NCBI Taxonomy" id="2486002"/>
    <lineage>
        <taxon>Bacteria</taxon>
        <taxon>Bacillati</taxon>
        <taxon>Bacillota</taxon>
        <taxon>Bacilli</taxon>
        <taxon>Lactobacillales</taxon>
        <taxon>Lactobacillaceae</taxon>
        <taxon>Lapidilactobacillus</taxon>
    </lineage>
</organism>
<evidence type="ECO:0000256" key="1">
    <source>
        <dbReference type="SAM" id="SignalP"/>
    </source>
</evidence>
<dbReference type="InterPro" id="IPR005046">
    <property type="entry name" value="DUF285"/>
</dbReference>
<comment type="caution">
    <text evidence="2">The sequence shown here is derived from an EMBL/GenBank/DDBJ whole genome shotgun (WGS) entry which is preliminary data.</text>
</comment>
<dbReference type="Pfam" id="PF03382">
    <property type="entry name" value="DUF285"/>
    <property type="match status" value="1"/>
</dbReference>
<feature type="chain" id="PRO_5047266094" evidence="1">
    <location>
        <begin position="42"/>
        <end position="198"/>
    </location>
</feature>
<evidence type="ECO:0000313" key="3">
    <source>
        <dbReference type="Proteomes" id="UP001597191"/>
    </source>
</evidence>
<dbReference type="InterPro" id="IPR011889">
    <property type="entry name" value="Liste_lipo_26"/>
</dbReference>
<dbReference type="NCBIfam" id="TIGR02167">
    <property type="entry name" value="Liste_lipo_26"/>
    <property type="match status" value="2"/>
</dbReference>
<proteinExistence type="predicted"/>
<sequence>MTCTTNDEQHTLHFGKKGRAWLAIGLAAVILQAQAVTSVQAAVSNAGDSNQNTVVQLATSAPAKEYPAASETTNIASGVYGTSQWWIDAQKVLHIGAGTLGEPAPVINTNLISYWIGYKADITKVVFEDTVIANQDSQRLFTGLDQLITIDNLTKLDTSQVINMHMMFSQCKSLTNLDLSNFKTAKVTDMGVDVCFRY</sequence>
<feature type="signal peptide" evidence="1">
    <location>
        <begin position="1"/>
        <end position="41"/>
    </location>
</feature>
<dbReference type="Proteomes" id="UP001597191">
    <property type="component" value="Unassembled WGS sequence"/>
</dbReference>
<name>A0ABW4BPM6_9LACO</name>
<accession>A0ABW4BPM6</accession>
<gene>
    <name evidence="2" type="ORF">ACFQ4R_04630</name>
</gene>
<reference evidence="3" key="1">
    <citation type="journal article" date="2019" name="Int. J. Syst. Evol. Microbiol.">
        <title>The Global Catalogue of Microorganisms (GCM) 10K type strain sequencing project: providing services to taxonomists for standard genome sequencing and annotation.</title>
        <authorList>
            <consortium name="The Broad Institute Genomics Platform"/>
            <consortium name="The Broad Institute Genome Sequencing Center for Infectious Disease"/>
            <person name="Wu L."/>
            <person name="Ma J."/>
        </authorList>
    </citation>
    <scope>NUCLEOTIDE SEQUENCE [LARGE SCALE GENOMIC DNA]</scope>
    <source>
        <strain evidence="3">CCM 8937</strain>
    </source>
</reference>
<dbReference type="EMBL" id="JBHTOH010000028">
    <property type="protein sequence ID" value="MFD1410897.1"/>
    <property type="molecule type" value="Genomic_DNA"/>
</dbReference>